<sequence length="81" mass="9362">MAEISEETTTPAQACNALRKELVNCLHKSDCMKKDGKTMGECMKKEADGVNTECRVTIYSFYECRRSMLDMRTRFRGRKEV</sequence>
<keyword evidence="4" id="KW-1015">Disulfide bond</keyword>
<gene>
    <name evidence="6" type="primary">LOC101240379</name>
</gene>
<comment type="function">
    <text evidence="1">Involved in an early step of the mitochondrial complex IV assembly process.</text>
</comment>
<comment type="similarity">
    <text evidence="2">Belongs to the PET191 family.</text>
</comment>
<evidence type="ECO:0000313" key="5">
    <source>
        <dbReference type="Proteomes" id="UP001652625"/>
    </source>
</evidence>
<protein>
    <recommendedName>
        <fullName evidence="3">Cytochrome c oxidase assembly factor 5</fullName>
    </recommendedName>
</protein>
<dbReference type="PANTHER" id="PTHR28627">
    <property type="entry name" value="CYTOCHROME C OXIDASE ASSEMBLY FACTOR 5"/>
    <property type="match status" value="1"/>
</dbReference>
<dbReference type="RefSeq" id="XP_065667399.1">
    <property type="nucleotide sequence ID" value="XM_065811327.1"/>
</dbReference>
<dbReference type="PANTHER" id="PTHR28627:SF1">
    <property type="entry name" value="CYTOCHROME C OXIDASE ASSEMBLY FACTOR 5"/>
    <property type="match status" value="1"/>
</dbReference>
<accession>A0ABM4CZM0</accession>
<dbReference type="InterPro" id="IPR018793">
    <property type="entry name" value="Cyt_c_oxidase_assmbl_Pet191"/>
</dbReference>
<organism evidence="5 6">
    <name type="scientific">Hydra vulgaris</name>
    <name type="common">Hydra</name>
    <name type="synonym">Hydra attenuata</name>
    <dbReference type="NCBI Taxonomy" id="6087"/>
    <lineage>
        <taxon>Eukaryota</taxon>
        <taxon>Metazoa</taxon>
        <taxon>Cnidaria</taxon>
        <taxon>Hydrozoa</taxon>
        <taxon>Hydroidolina</taxon>
        <taxon>Anthoathecata</taxon>
        <taxon>Aplanulata</taxon>
        <taxon>Hydridae</taxon>
        <taxon>Hydra</taxon>
    </lineage>
</organism>
<reference evidence="6" key="1">
    <citation type="submission" date="2025-08" db="UniProtKB">
        <authorList>
            <consortium name="RefSeq"/>
        </authorList>
    </citation>
    <scope>IDENTIFICATION</scope>
</reference>
<evidence type="ECO:0000256" key="3">
    <source>
        <dbReference type="ARBA" id="ARBA00021904"/>
    </source>
</evidence>
<evidence type="ECO:0000256" key="1">
    <source>
        <dbReference type="ARBA" id="ARBA00003186"/>
    </source>
</evidence>
<evidence type="ECO:0000256" key="4">
    <source>
        <dbReference type="ARBA" id="ARBA00023157"/>
    </source>
</evidence>
<keyword evidence="5" id="KW-1185">Reference proteome</keyword>
<evidence type="ECO:0000256" key="2">
    <source>
        <dbReference type="ARBA" id="ARBA00007785"/>
    </source>
</evidence>
<dbReference type="Proteomes" id="UP001652625">
    <property type="component" value="Chromosome 12"/>
</dbReference>
<evidence type="ECO:0000313" key="6">
    <source>
        <dbReference type="RefSeq" id="XP_065667399.1"/>
    </source>
</evidence>
<dbReference type="GeneID" id="101240379"/>
<proteinExistence type="inferred from homology"/>
<dbReference type="Pfam" id="PF10203">
    <property type="entry name" value="Pet191_N"/>
    <property type="match status" value="1"/>
</dbReference>
<name>A0ABM4CZM0_HYDVU</name>